<accession>A0A3S3YV38</accession>
<dbReference type="AlphaFoldDB" id="A0A3S3YV38"/>
<dbReference type="RefSeq" id="WP_128534377.1">
    <property type="nucleotide sequence ID" value="NZ_SBIW01000006.1"/>
</dbReference>
<dbReference type="Proteomes" id="UP000286701">
    <property type="component" value="Unassembled WGS sequence"/>
</dbReference>
<dbReference type="Pfam" id="PF09951">
    <property type="entry name" value="Imm33"/>
    <property type="match status" value="1"/>
</dbReference>
<evidence type="ECO:0000313" key="3">
    <source>
        <dbReference type="Proteomes" id="UP000286701"/>
    </source>
</evidence>
<name>A0A3S3YV38_9SPHI</name>
<dbReference type="InterPro" id="IPR018689">
    <property type="entry name" value="Imm33_dom"/>
</dbReference>
<dbReference type="EMBL" id="SBIW01000006">
    <property type="protein sequence ID" value="RWY50958.1"/>
    <property type="molecule type" value="Genomic_DNA"/>
</dbReference>
<keyword evidence="3" id="KW-1185">Reference proteome</keyword>
<organism evidence="2 3">
    <name type="scientific">Mucilaginibacter gilvus</name>
    <dbReference type="NCBI Taxonomy" id="2305909"/>
    <lineage>
        <taxon>Bacteria</taxon>
        <taxon>Pseudomonadati</taxon>
        <taxon>Bacteroidota</taxon>
        <taxon>Sphingobacteriia</taxon>
        <taxon>Sphingobacteriales</taxon>
        <taxon>Sphingobacteriaceae</taxon>
        <taxon>Mucilaginibacter</taxon>
    </lineage>
</organism>
<sequence>MDLIMGAILVSNKILINTEAPAWMYRENPIVFSGSEDETHLNNPLNLKTVSAEQLIKIGYSLKANLFAPISSSFEMNNKQTMGSG</sequence>
<proteinExistence type="predicted"/>
<evidence type="ECO:0000313" key="2">
    <source>
        <dbReference type="EMBL" id="RWY50958.1"/>
    </source>
</evidence>
<comment type="caution">
    <text evidence="2">The sequence shown here is derived from an EMBL/GenBank/DDBJ whole genome shotgun (WGS) entry which is preliminary data.</text>
</comment>
<gene>
    <name evidence="2" type="ORF">EPL05_12860</name>
</gene>
<evidence type="ECO:0000259" key="1">
    <source>
        <dbReference type="Pfam" id="PF09951"/>
    </source>
</evidence>
<reference evidence="2 3" key="1">
    <citation type="submission" date="2019-01" db="EMBL/GenBank/DDBJ databases">
        <title>Mucilaginibacter antarcticum sp. nov., isolated from antarctic soil.</title>
        <authorList>
            <person name="Yan Y.-Q."/>
            <person name="Du Z.-J."/>
        </authorList>
    </citation>
    <scope>NUCLEOTIDE SEQUENCE [LARGE SCALE GENOMIC DNA]</scope>
    <source>
        <strain evidence="2 3">F01003</strain>
    </source>
</reference>
<protein>
    <submittedName>
        <fullName evidence="2">DUF2185 domain-containing protein</fullName>
    </submittedName>
</protein>
<feature type="domain" description="Immunity protein Imm33" evidence="1">
    <location>
        <begin position="9"/>
        <end position="81"/>
    </location>
</feature>